<dbReference type="Pfam" id="PF11799">
    <property type="entry name" value="IMS_C"/>
    <property type="match status" value="1"/>
</dbReference>
<organism evidence="18 19">
    <name type="scientific">Peptoniphilus asaccharolyticus DSM 20463</name>
    <dbReference type="NCBI Taxonomy" id="573058"/>
    <lineage>
        <taxon>Bacteria</taxon>
        <taxon>Bacillati</taxon>
        <taxon>Bacillota</taxon>
        <taxon>Tissierellia</taxon>
        <taxon>Tissierellales</taxon>
        <taxon>Peptoniphilaceae</taxon>
        <taxon>Peptoniphilus</taxon>
    </lineage>
</organism>
<dbReference type="PANTHER" id="PTHR11076">
    <property type="entry name" value="DNA REPAIR POLYMERASE UMUC / TRANSFERASE FAMILY MEMBER"/>
    <property type="match status" value="1"/>
</dbReference>
<evidence type="ECO:0000256" key="2">
    <source>
        <dbReference type="ARBA" id="ARBA00010945"/>
    </source>
</evidence>
<dbReference type="EC" id="2.7.7.7" evidence="16"/>
<dbReference type="InterPro" id="IPR050116">
    <property type="entry name" value="DNA_polymerase-Y"/>
</dbReference>
<dbReference type="RefSeq" id="WP_084231276.1">
    <property type="nucleotide sequence ID" value="NZ_FWWR01000011.1"/>
</dbReference>
<evidence type="ECO:0000256" key="1">
    <source>
        <dbReference type="ARBA" id="ARBA00004496"/>
    </source>
</evidence>
<dbReference type="Pfam" id="PF00817">
    <property type="entry name" value="IMS"/>
    <property type="match status" value="1"/>
</dbReference>
<dbReference type="GO" id="GO:0003887">
    <property type="term" value="F:DNA-directed DNA polymerase activity"/>
    <property type="evidence" value="ECO:0007669"/>
    <property type="project" value="UniProtKB-UniRule"/>
</dbReference>
<dbReference type="GO" id="GO:0005829">
    <property type="term" value="C:cytosol"/>
    <property type="evidence" value="ECO:0007669"/>
    <property type="project" value="TreeGrafter"/>
</dbReference>
<dbReference type="Pfam" id="PF21999">
    <property type="entry name" value="IMS_HHH_1"/>
    <property type="match status" value="1"/>
</dbReference>
<dbReference type="GO" id="GO:0006261">
    <property type="term" value="P:DNA-templated DNA replication"/>
    <property type="evidence" value="ECO:0007669"/>
    <property type="project" value="UniProtKB-UniRule"/>
</dbReference>
<reference evidence="19" key="1">
    <citation type="submission" date="2017-04" db="EMBL/GenBank/DDBJ databases">
        <authorList>
            <person name="Varghese N."/>
            <person name="Submissions S."/>
        </authorList>
    </citation>
    <scope>NUCLEOTIDE SEQUENCE [LARGE SCALE GENOMIC DNA]</scope>
    <source>
        <strain evidence="19">DSM 20463</strain>
    </source>
</reference>
<comment type="function">
    <text evidence="16">Poorly processive, error-prone DNA polymerase involved in untargeted mutagenesis. Copies undamaged DNA at stalled replication forks, which arise in vivo from mismatched or misaligned primer ends. These misaligned primers can be extended by PolIV. Exhibits no 3'-5' exonuclease (proofreading) activity. May be involved in translesional synthesis, in conjunction with the beta clamp from PolIII.</text>
</comment>
<evidence type="ECO:0000256" key="13">
    <source>
        <dbReference type="ARBA" id="ARBA00023125"/>
    </source>
</evidence>
<dbReference type="NCBIfam" id="NF010731">
    <property type="entry name" value="PRK14133.1"/>
    <property type="match status" value="1"/>
</dbReference>
<dbReference type="EMBL" id="FWWR01000011">
    <property type="protein sequence ID" value="SMB90995.1"/>
    <property type="molecule type" value="Genomic_DNA"/>
</dbReference>
<name>A0A1W1VCE6_PEPAS</name>
<keyword evidence="9 16" id="KW-0479">Metal-binding</keyword>
<accession>A0A1W1VCE6</accession>
<dbReference type="PANTHER" id="PTHR11076:SF33">
    <property type="entry name" value="DNA POLYMERASE KAPPA"/>
    <property type="match status" value="1"/>
</dbReference>
<dbReference type="GO" id="GO:0003684">
    <property type="term" value="F:damaged DNA binding"/>
    <property type="evidence" value="ECO:0007669"/>
    <property type="project" value="InterPro"/>
</dbReference>
<feature type="site" description="Substrate discrimination" evidence="16">
    <location>
        <position position="15"/>
    </location>
</feature>
<evidence type="ECO:0000313" key="18">
    <source>
        <dbReference type="EMBL" id="SMB90995.1"/>
    </source>
</evidence>
<dbReference type="SUPFAM" id="SSF100879">
    <property type="entry name" value="Lesion bypass DNA polymerase (Y-family), little finger domain"/>
    <property type="match status" value="1"/>
</dbReference>
<keyword evidence="6 16" id="KW-0808">Transferase</keyword>
<keyword evidence="11 16" id="KW-0460">Magnesium</keyword>
<comment type="subcellular location">
    <subcellularLocation>
        <location evidence="1 16">Cytoplasm</location>
    </subcellularLocation>
</comment>
<evidence type="ECO:0000256" key="10">
    <source>
        <dbReference type="ARBA" id="ARBA00022763"/>
    </source>
</evidence>
<evidence type="ECO:0000256" key="5">
    <source>
        <dbReference type="ARBA" id="ARBA00022490"/>
    </source>
</evidence>
<sequence>MNENNIIHIDIDAFYASVEEIDNPKLIGKPVVVGGRSNRGIITTANYEARKYGLHSAMPLFIAKNLCPNLIVVPGRRHRYLEKSKEVFDILHTYTDKLEKVSIDEAYLDLSHVENSIHTAKDIQATIKSKTKLTVSCGVSYNKFLAKLASDWNKPHGLKVISKSDVPDILLPLDIKKVHGLGKKSQQKLRNIGINTVEDMFQLDIEFLEKLFGKMGYEIYQRIRGIDHRIVEPNRVRKSLGVERTFPDTRDKYILINKLIQYSDELAKDLAKHNLGFETLTLKIKTFDFKINTHSKTYNHVIHDRDEIEVLALELFNNHYNGEKLRLMGISASNLSTLTSQQLNFLNILK</sequence>
<dbReference type="InterPro" id="IPR001126">
    <property type="entry name" value="UmuC"/>
</dbReference>
<evidence type="ECO:0000313" key="19">
    <source>
        <dbReference type="Proteomes" id="UP000192368"/>
    </source>
</evidence>
<keyword evidence="14 16" id="KW-0234">DNA repair</keyword>
<evidence type="ECO:0000256" key="6">
    <source>
        <dbReference type="ARBA" id="ARBA00022679"/>
    </source>
</evidence>
<keyword evidence="4 16" id="KW-0515">Mutator protein</keyword>
<dbReference type="FunFam" id="3.40.1170.60:FF:000001">
    <property type="entry name" value="DNA polymerase IV"/>
    <property type="match status" value="1"/>
</dbReference>
<evidence type="ECO:0000256" key="12">
    <source>
        <dbReference type="ARBA" id="ARBA00022932"/>
    </source>
</evidence>
<dbReference type="STRING" id="573058.SAMN00017477_1737"/>
<feature type="binding site" evidence="16">
    <location>
        <position position="10"/>
    </location>
    <ligand>
        <name>Mg(2+)</name>
        <dbReference type="ChEBI" id="CHEBI:18420"/>
    </ligand>
</feature>
<keyword evidence="8 16" id="KW-0235">DNA replication</keyword>
<dbReference type="HAMAP" id="MF_01113">
    <property type="entry name" value="DNApol_IV"/>
    <property type="match status" value="1"/>
</dbReference>
<dbReference type="Gene3D" id="1.10.150.20">
    <property type="entry name" value="5' to 3' exonuclease, C-terminal subdomain"/>
    <property type="match status" value="1"/>
</dbReference>
<dbReference type="NCBIfam" id="NF002677">
    <property type="entry name" value="PRK02406.1"/>
    <property type="match status" value="1"/>
</dbReference>
<evidence type="ECO:0000256" key="14">
    <source>
        <dbReference type="ARBA" id="ARBA00023204"/>
    </source>
</evidence>
<dbReference type="GO" id="GO:0000287">
    <property type="term" value="F:magnesium ion binding"/>
    <property type="evidence" value="ECO:0007669"/>
    <property type="project" value="UniProtKB-UniRule"/>
</dbReference>
<dbReference type="Gene3D" id="3.30.70.270">
    <property type="match status" value="1"/>
</dbReference>
<dbReference type="AlphaFoldDB" id="A0A1W1VCE6"/>
<dbReference type="InterPro" id="IPR053848">
    <property type="entry name" value="IMS_HHH_1"/>
</dbReference>
<evidence type="ECO:0000259" key="17">
    <source>
        <dbReference type="PROSITE" id="PS50173"/>
    </source>
</evidence>
<dbReference type="GO" id="GO:0042276">
    <property type="term" value="P:error-prone translesion synthesis"/>
    <property type="evidence" value="ECO:0007669"/>
    <property type="project" value="TreeGrafter"/>
</dbReference>
<dbReference type="OrthoDB" id="9808813at2"/>
<keyword evidence="19" id="KW-1185">Reference proteome</keyword>
<dbReference type="Proteomes" id="UP000192368">
    <property type="component" value="Unassembled WGS sequence"/>
</dbReference>
<feature type="domain" description="UmuC" evidence="17">
    <location>
        <begin position="6"/>
        <end position="182"/>
    </location>
</feature>
<keyword evidence="10 16" id="KW-0227">DNA damage</keyword>
<evidence type="ECO:0000256" key="7">
    <source>
        <dbReference type="ARBA" id="ARBA00022695"/>
    </source>
</evidence>
<dbReference type="InterPro" id="IPR043128">
    <property type="entry name" value="Rev_trsase/Diguanyl_cyclase"/>
</dbReference>
<evidence type="ECO:0000256" key="8">
    <source>
        <dbReference type="ARBA" id="ARBA00022705"/>
    </source>
</evidence>
<protein>
    <recommendedName>
        <fullName evidence="16">DNA polymerase IV</fullName>
        <shortName evidence="16">Pol IV</shortName>
        <ecNumber evidence="16">2.7.7.7</ecNumber>
    </recommendedName>
</protein>
<comment type="catalytic activity">
    <reaction evidence="15 16">
        <text>DNA(n) + a 2'-deoxyribonucleoside 5'-triphosphate = DNA(n+1) + diphosphate</text>
        <dbReference type="Rhea" id="RHEA:22508"/>
        <dbReference type="Rhea" id="RHEA-COMP:17339"/>
        <dbReference type="Rhea" id="RHEA-COMP:17340"/>
        <dbReference type="ChEBI" id="CHEBI:33019"/>
        <dbReference type="ChEBI" id="CHEBI:61560"/>
        <dbReference type="ChEBI" id="CHEBI:173112"/>
        <dbReference type="EC" id="2.7.7.7"/>
    </reaction>
</comment>
<feature type="binding site" evidence="16">
    <location>
        <position position="104"/>
    </location>
    <ligand>
        <name>Mg(2+)</name>
        <dbReference type="ChEBI" id="CHEBI:18420"/>
    </ligand>
</feature>
<dbReference type="GO" id="GO:0006281">
    <property type="term" value="P:DNA repair"/>
    <property type="evidence" value="ECO:0007669"/>
    <property type="project" value="UniProtKB-UniRule"/>
</dbReference>
<evidence type="ECO:0000256" key="9">
    <source>
        <dbReference type="ARBA" id="ARBA00022723"/>
    </source>
</evidence>
<dbReference type="InterPro" id="IPR022880">
    <property type="entry name" value="DNApol_IV"/>
</dbReference>
<evidence type="ECO:0000256" key="11">
    <source>
        <dbReference type="ARBA" id="ARBA00022842"/>
    </source>
</evidence>
<dbReference type="InterPro" id="IPR043502">
    <property type="entry name" value="DNA/RNA_pol_sf"/>
</dbReference>
<keyword evidence="5 16" id="KW-0963">Cytoplasm</keyword>
<dbReference type="FunFam" id="3.30.1490.100:FF:000004">
    <property type="entry name" value="DNA polymerase IV"/>
    <property type="match status" value="1"/>
</dbReference>
<evidence type="ECO:0000256" key="3">
    <source>
        <dbReference type="ARBA" id="ARBA00011245"/>
    </source>
</evidence>
<dbReference type="SUPFAM" id="SSF56672">
    <property type="entry name" value="DNA/RNA polymerases"/>
    <property type="match status" value="1"/>
</dbReference>
<dbReference type="Gene3D" id="3.40.1170.60">
    <property type="match status" value="1"/>
</dbReference>
<dbReference type="GO" id="GO:0009432">
    <property type="term" value="P:SOS response"/>
    <property type="evidence" value="ECO:0007669"/>
    <property type="project" value="TreeGrafter"/>
</dbReference>
<evidence type="ECO:0000256" key="16">
    <source>
        <dbReference type="HAMAP-Rule" id="MF_01113"/>
    </source>
</evidence>
<evidence type="ECO:0000256" key="15">
    <source>
        <dbReference type="ARBA" id="ARBA00049244"/>
    </source>
</evidence>
<dbReference type="InterPro" id="IPR017961">
    <property type="entry name" value="DNA_pol_Y-fam_little_finger"/>
</dbReference>
<dbReference type="CDD" id="cd03586">
    <property type="entry name" value="PolY_Pol_IV_kappa"/>
    <property type="match status" value="1"/>
</dbReference>
<comment type="similarity">
    <text evidence="2 16">Belongs to the DNA polymerase type-Y family.</text>
</comment>
<evidence type="ECO:0000256" key="4">
    <source>
        <dbReference type="ARBA" id="ARBA00022457"/>
    </source>
</evidence>
<proteinExistence type="inferred from homology"/>
<dbReference type="InterPro" id="IPR036775">
    <property type="entry name" value="DNA_pol_Y-fam_lit_finger_sf"/>
</dbReference>
<keyword evidence="12 16" id="KW-0239">DNA-directed DNA polymerase</keyword>
<comment type="subunit">
    <text evidence="3 16">Monomer.</text>
</comment>
<dbReference type="PROSITE" id="PS50173">
    <property type="entry name" value="UMUC"/>
    <property type="match status" value="1"/>
</dbReference>
<feature type="active site" evidence="16">
    <location>
        <position position="105"/>
    </location>
</feature>
<keyword evidence="13 16" id="KW-0238">DNA-binding</keyword>
<keyword evidence="7 16" id="KW-0548">Nucleotidyltransferase</keyword>
<dbReference type="Gene3D" id="3.30.1490.100">
    <property type="entry name" value="DNA polymerase, Y-family, little finger domain"/>
    <property type="match status" value="1"/>
</dbReference>
<gene>
    <name evidence="16" type="primary">dinB</name>
    <name evidence="18" type="ORF">SAMN00017477_1737</name>
</gene>
<comment type="cofactor">
    <cofactor evidence="16">
        <name>Mg(2+)</name>
        <dbReference type="ChEBI" id="CHEBI:18420"/>
    </cofactor>
    <text evidence="16">Binds 2 magnesium ions per subunit.</text>
</comment>